<keyword evidence="2" id="KW-1185">Reference proteome</keyword>
<dbReference type="Proteomes" id="UP000008311">
    <property type="component" value="Unassembled WGS sequence"/>
</dbReference>
<protein>
    <submittedName>
        <fullName evidence="1">Uncharacterized protein</fullName>
    </submittedName>
</protein>
<accession>B9T389</accession>
<reference evidence="2" key="1">
    <citation type="journal article" date="2010" name="Nat. Biotechnol.">
        <title>Draft genome sequence of the oilseed species Ricinus communis.</title>
        <authorList>
            <person name="Chan A.P."/>
            <person name="Crabtree J."/>
            <person name="Zhao Q."/>
            <person name="Lorenzi H."/>
            <person name="Orvis J."/>
            <person name="Puiu D."/>
            <person name="Melake-Berhan A."/>
            <person name="Jones K.M."/>
            <person name="Redman J."/>
            <person name="Chen G."/>
            <person name="Cahoon E.B."/>
            <person name="Gedil M."/>
            <person name="Stanke M."/>
            <person name="Haas B.J."/>
            <person name="Wortman J.R."/>
            <person name="Fraser-Liggett C.M."/>
            <person name="Ravel J."/>
            <person name="Rabinowicz P.D."/>
        </authorList>
    </citation>
    <scope>NUCLEOTIDE SEQUENCE [LARGE SCALE GENOMIC DNA]</scope>
    <source>
        <strain evidence="2">cv. Hale</strain>
    </source>
</reference>
<organism evidence="1 2">
    <name type="scientific">Ricinus communis</name>
    <name type="common">Castor bean</name>
    <dbReference type="NCBI Taxonomy" id="3988"/>
    <lineage>
        <taxon>Eukaryota</taxon>
        <taxon>Viridiplantae</taxon>
        <taxon>Streptophyta</taxon>
        <taxon>Embryophyta</taxon>
        <taxon>Tracheophyta</taxon>
        <taxon>Spermatophyta</taxon>
        <taxon>Magnoliopsida</taxon>
        <taxon>eudicotyledons</taxon>
        <taxon>Gunneridae</taxon>
        <taxon>Pentapetalae</taxon>
        <taxon>rosids</taxon>
        <taxon>fabids</taxon>
        <taxon>Malpighiales</taxon>
        <taxon>Euphorbiaceae</taxon>
        <taxon>Acalyphoideae</taxon>
        <taxon>Acalypheae</taxon>
        <taxon>Ricinus</taxon>
    </lineage>
</organism>
<evidence type="ECO:0000313" key="1">
    <source>
        <dbReference type="EMBL" id="EEF29675.1"/>
    </source>
</evidence>
<dbReference type="InParanoid" id="B9T389"/>
<sequence length="57" mass="6429">MIPKGGCSNIWRDCLNWNFSSTEIVGTKSLVENYLEVERALSYPRFSMACSSESPSH</sequence>
<dbReference type="AlphaFoldDB" id="B9T389"/>
<dbReference type="EMBL" id="EQ974407">
    <property type="protein sequence ID" value="EEF29675.1"/>
    <property type="molecule type" value="Genomic_DNA"/>
</dbReference>
<gene>
    <name evidence="1" type="ORF">RCOM_0096440</name>
</gene>
<proteinExistence type="predicted"/>
<evidence type="ECO:0000313" key="2">
    <source>
        <dbReference type="Proteomes" id="UP000008311"/>
    </source>
</evidence>
<name>B9T389_RICCO</name>